<organism evidence="1 2">
    <name type="scientific">Alkalibacterium olivapovliticus</name>
    <dbReference type="NCBI Taxonomy" id="99907"/>
    <lineage>
        <taxon>Bacteria</taxon>
        <taxon>Bacillati</taxon>
        <taxon>Bacillota</taxon>
        <taxon>Bacilli</taxon>
        <taxon>Lactobacillales</taxon>
        <taxon>Carnobacteriaceae</taxon>
        <taxon>Alkalibacterium</taxon>
    </lineage>
</organism>
<name>A0A2T0W3L0_9LACT</name>
<sequence>MDQFKLGSRIYQAIVDGTQNGYLEYLHERRLKKDEMRVSGAYAWTKGNHIDDQVARAVESLGLNYQMEKAGYTWEYLQFTLNEDAEKHLIIIKNSRRTSDFFDGKINSKKRKNYLTPLSDINSAQLKASGISFSEINEQIELELGNPAEIQAVMNHTQLSAGGEYSRFYIVTYEINEVTKMIDSIKLTMPNSETMTLVEVDDLTPFIESSRVDITMEDIAPIKSEISTEHTVYSGDDNAFGYSIPAEEESESEG</sequence>
<dbReference type="RefSeq" id="WP_106194979.1">
    <property type="nucleotide sequence ID" value="NZ_PVTO01000022.1"/>
</dbReference>
<dbReference type="EMBL" id="PVTO01000022">
    <property type="protein sequence ID" value="PRY80066.1"/>
    <property type="molecule type" value="Genomic_DNA"/>
</dbReference>
<evidence type="ECO:0000313" key="2">
    <source>
        <dbReference type="Proteomes" id="UP000238205"/>
    </source>
</evidence>
<dbReference type="OrthoDB" id="2893237at2"/>
<protein>
    <submittedName>
        <fullName evidence="1">Uncharacterized protein</fullName>
    </submittedName>
</protein>
<gene>
    <name evidence="1" type="ORF">CLV38_1221</name>
</gene>
<reference evidence="1 2" key="1">
    <citation type="submission" date="2018-03" db="EMBL/GenBank/DDBJ databases">
        <title>Genomic Encyclopedia of Archaeal and Bacterial Type Strains, Phase II (KMG-II): from individual species to whole genera.</title>
        <authorList>
            <person name="Goeker M."/>
        </authorList>
    </citation>
    <scope>NUCLEOTIDE SEQUENCE [LARGE SCALE GENOMIC DNA]</scope>
    <source>
        <strain evidence="1 2">DSM 13175</strain>
    </source>
</reference>
<dbReference type="AlphaFoldDB" id="A0A2T0W3L0"/>
<dbReference type="Proteomes" id="UP000238205">
    <property type="component" value="Unassembled WGS sequence"/>
</dbReference>
<accession>A0A2T0W3L0</accession>
<comment type="caution">
    <text evidence="1">The sequence shown here is derived from an EMBL/GenBank/DDBJ whole genome shotgun (WGS) entry which is preliminary data.</text>
</comment>
<proteinExistence type="predicted"/>
<keyword evidence="2" id="KW-1185">Reference proteome</keyword>
<evidence type="ECO:0000313" key="1">
    <source>
        <dbReference type="EMBL" id="PRY80066.1"/>
    </source>
</evidence>